<gene>
    <name evidence="2" type="ORF">JFL43_13705</name>
</gene>
<protein>
    <recommendedName>
        <fullName evidence="4">Cell surface protein</fullName>
    </recommendedName>
</protein>
<feature type="chain" id="PRO_5047210938" description="Cell surface protein" evidence="1">
    <location>
        <begin position="29"/>
        <end position="284"/>
    </location>
</feature>
<keyword evidence="3" id="KW-1185">Reference proteome</keyword>
<keyword evidence="1" id="KW-0732">Signal</keyword>
<name>A0ABS1H918_9BACL</name>
<dbReference type="EMBL" id="JAEOAH010000021">
    <property type="protein sequence ID" value="MBK3495895.1"/>
    <property type="molecule type" value="Genomic_DNA"/>
</dbReference>
<evidence type="ECO:0000313" key="3">
    <source>
        <dbReference type="Proteomes" id="UP000618943"/>
    </source>
</evidence>
<evidence type="ECO:0000256" key="1">
    <source>
        <dbReference type="SAM" id="SignalP"/>
    </source>
</evidence>
<evidence type="ECO:0008006" key="4">
    <source>
        <dbReference type="Google" id="ProtNLM"/>
    </source>
</evidence>
<reference evidence="2 3" key="1">
    <citation type="submission" date="2020-12" db="EMBL/GenBank/DDBJ databases">
        <title>YIM B01967 draft genome.</title>
        <authorList>
            <person name="Yan X."/>
        </authorList>
    </citation>
    <scope>NUCLEOTIDE SEQUENCE [LARGE SCALE GENOMIC DNA]</scope>
    <source>
        <strain evidence="2 3">YIM B01967</strain>
    </source>
</reference>
<dbReference type="RefSeq" id="WP_200749463.1">
    <property type="nucleotide sequence ID" value="NZ_JAEOAH010000021.1"/>
</dbReference>
<organism evidence="2 3">
    <name type="scientific">Viridibacillus soli</name>
    <dbReference type="NCBI Taxonomy" id="2798301"/>
    <lineage>
        <taxon>Bacteria</taxon>
        <taxon>Bacillati</taxon>
        <taxon>Bacillota</taxon>
        <taxon>Bacilli</taxon>
        <taxon>Bacillales</taxon>
        <taxon>Caryophanaceae</taxon>
        <taxon>Viridibacillus</taxon>
    </lineage>
</organism>
<proteinExistence type="predicted"/>
<dbReference type="Proteomes" id="UP000618943">
    <property type="component" value="Unassembled WGS sequence"/>
</dbReference>
<dbReference type="Gene3D" id="2.60.120.380">
    <property type="match status" value="1"/>
</dbReference>
<evidence type="ECO:0000313" key="2">
    <source>
        <dbReference type="EMBL" id="MBK3495895.1"/>
    </source>
</evidence>
<sequence>MLKNILKQILGFSLLLMLVSIFATPASATTTGNNSINTAHNMGYWKYSSSDTTILPEGEDEAFYKFTANAGEKIYVRSSYQNVYAGMKIEVLNSNIGLVNEGTTVIDPNSLTPFIFAKVDASSASNTFYVKVSRGTFTGNMYFTVSVHDRIKSSSKEFNFTGTASNNGNTSLNLNGVDSSIITMDLTNNTDIPYKAIVKSIGTNSTQTPSQGNVTHKLMSSQTGVWHTALVSSATNGSYNISLQDQLNVARIWSFKYNAKASAKSTMKNVRAHISYEYDVTDQF</sequence>
<accession>A0ABS1H918</accession>
<comment type="caution">
    <text evidence="2">The sequence shown here is derived from an EMBL/GenBank/DDBJ whole genome shotgun (WGS) entry which is preliminary data.</text>
</comment>
<feature type="signal peptide" evidence="1">
    <location>
        <begin position="1"/>
        <end position="28"/>
    </location>
</feature>